<keyword evidence="3" id="KW-1185">Reference proteome</keyword>
<comment type="caution">
    <text evidence="2">The sequence shown here is derived from an EMBL/GenBank/DDBJ whole genome shotgun (WGS) entry which is preliminary data.</text>
</comment>
<protein>
    <recommendedName>
        <fullName evidence="4">RlpA-like double-psi beta-barrel-protein domain-containing protein-containing protein</fullName>
    </recommendedName>
</protein>
<accession>A0A550CT17</accession>
<evidence type="ECO:0000256" key="1">
    <source>
        <dbReference type="SAM" id="SignalP"/>
    </source>
</evidence>
<feature type="chain" id="PRO_5021898411" description="RlpA-like double-psi beta-barrel-protein domain-containing protein-containing protein" evidence="1">
    <location>
        <begin position="21"/>
        <end position="123"/>
    </location>
</feature>
<evidence type="ECO:0000313" key="2">
    <source>
        <dbReference type="EMBL" id="TRM67930.1"/>
    </source>
</evidence>
<organism evidence="2 3">
    <name type="scientific">Schizophyllum amplum</name>
    <dbReference type="NCBI Taxonomy" id="97359"/>
    <lineage>
        <taxon>Eukaryota</taxon>
        <taxon>Fungi</taxon>
        <taxon>Dikarya</taxon>
        <taxon>Basidiomycota</taxon>
        <taxon>Agaricomycotina</taxon>
        <taxon>Agaricomycetes</taxon>
        <taxon>Agaricomycetidae</taxon>
        <taxon>Agaricales</taxon>
        <taxon>Schizophyllaceae</taxon>
        <taxon>Schizophyllum</taxon>
    </lineage>
</organism>
<evidence type="ECO:0000313" key="3">
    <source>
        <dbReference type="Proteomes" id="UP000320762"/>
    </source>
</evidence>
<feature type="signal peptide" evidence="1">
    <location>
        <begin position="1"/>
        <end position="20"/>
    </location>
</feature>
<name>A0A550CT17_9AGAR</name>
<evidence type="ECO:0008006" key="4">
    <source>
        <dbReference type="Google" id="ProtNLM"/>
    </source>
</evidence>
<reference evidence="2 3" key="1">
    <citation type="journal article" date="2019" name="New Phytol.">
        <title>Comparative genomics reveals unique wood-decay strategies and fruiting body development in the Schizophyllaceae.</title>
        <authorList>
            <person name="Almasi E."/>
            <person name="Sahu N."/>
            <person name="Krizsan K."/>
            <person name="Balint B."/>
            <person name="Kovacs G.M."/>
            <person name="Kiss B."/>
            <person name="Cseklye J."/>
            <person name="Drula E."/>
            <person name="Henrissat B."/>
            <person name="Nagy I."/>
            <person name="Chovatia M."/>
            <person name="Adam C."/>
            <person name="LaButti K."/>
            <person name="Lipzen A."/>
            <person name="Riley R."/>
            <person name="Grigoriev I.V."/>
            <person name="Nagy L.G."/>
        </authorList>
    </citation>
    <scope>NUCLEOTIDE SEQUENCE [LARGE SCALE GENOMIC DNA]</scope>
    <source>
        <strain evidence="2 3">NL-1724</strain>
    </source>
</reference>
<sequence>MMFAKATLLASALLASGVVAYNGREFPFSPTGQVYQCGFAVEDNDDAAFVSPTLFNASHCGMEIQSSSPWGLGETITPILAGIYQCEDCEVNDIFVTPDEYARATTNKADEPYISTVWNYKTW</sequence>
<gene>
    <name evidence="2" type="ORF">BD626DRAFT_480225</name>
</gene>
<proteinExistence type="predicted"/>
<dbReference type="Proteomes" id="UP000320762">
    <property type="component" value="Unassembled WGS sequence"/>
</dbReference>
<dbReference type="AlphaFoldDB" id="A0A550CT17"/>
<dbReference type="OrthoDB" id="406505at2759"/>
<keyword evidence="1" id="KW-0732">Signal</keyword>
<dbReference type="EMBL" id="VDMD01000002">
    <property type="protein sequence ID" value="TRM67930.1"/>
    <property type="molecule type" value="Genomic_DNA"/>
</dbReference>